<evidence type="ECO:0000256" key="8">
    <source>
        <dbReference type="SAM" id="MobiDB-lite"/>
    </source>
</evidence>
<keyword evidence="10" id="KW-1185">Reference proteome</keyword>
<keyword evidence="2" id="KW-0677">Repeat</keyword>
<keyword evidence="1 7" id="KW-0853">WD repeat</keyword>
<dbReference type="OrthoDB" id="10256122at2759"/>
<dbReference type="SMART" id="SM00320">
    <property type="entry name" value="WD40"/>
    <property type="match status" value="6"/>
</dbReference>
<dbReference type="Pfam" id="PF00400">
    <property type="entry name" value="WD40"/>
    <property type="match status" value="5"/>
</dbReference>
<name>A0A0N4WV47_HAEPC</name>
<dbReference type="GO" id="GO:0000398">
    <property type="term" value="P:mRNA splicing, via spliceosome"/>
    <property type="evidence" value="ECO:0007669"/>
    <property type="project" value="InterPro"/>
</dbReference>
<dbReference type="Gene3D" id="2.130.10.10">
    <property type="entry name" value="YVTN repeat-like/Quinoprotein amine dehydrogenase"/>
    <property type="match status" value="1"/>
</dbReference>
<dbReference type="Proteomes" id="UP000268014">
    <property type="component" value="Unassembled WGS sequence"/>
</dbReference>
<dbReference type="InterPro" id="IPR036322">
    <property type="entry name" value="WD40_repeat_dom_sf"/>
</dbReference>
<dbReference type="FunFam" id="2.130.10.10:FF:000012">
    <property type="entry name" value="Putative pleiotropic regulator 1"/>
    <property type="match status" value="1"/>
</dbReference>
<feature type="compositionally biased region" description="Polar residues" evidence="8">
    <location>
        <begin position="130"/>
        <end position="146"/>
    </location>
</feature>
<evidence type="ECO:0000256" key="1">
    <source>
        <dbReference type="ARBA" id="ARBA00022574"/>
    </source>
</evidence>
<dbReference type="PROSITE" id="PS50294">
    <property type="entry name" value="WD_REPEATS_REGION"/>
    <property type="match status" value="4"/>
</dbReference>
<dbReference type="PANTHER" id="PTHR19923:SF0">
    <property type="entry name" value="PLEIOTROPIC REGULATOR 1"/>
    <property type="match status" value="1"/>
</dbReference>
<dbReference type="CDD" id="cd00200">
    <property type="entry name" value="WD40"/>
    <property type="match status" value="1"/>
</dbReference>
<evidence type="ECO:0000256" key="6">
    <source>
        <dbReference type="ARBA" id="ARBA00073631"/>
    </source>
</evidence>
<dbReference type="STRING" id="6290.A0A0N4WV47"/>
<dbReference type="PRINTS" id="PR00320">
    <property type="entry name" value="GPROTEINBRPT"/>
</dbReference>
<evidence type="ECO:0000313" key="11">
    <source>
        <dbReference type="WBParaSite" id="HPLM_0001556001-mRNA-1"/>
    </source>
</evidence>
<dbReference type="InterPro" id="IPR045241">
    <property type="entry name" value="Prp46/PLRG1-like"/>
</dbReference>
<dbReference type="PROSITE" id="PS50082">
    <property type="entry name" value="WD_REPEATS_2"/>
    <property type="match status" value="4"/>
</dbReference>
<feature type="repeat" description="WD" evidence="7">
    <location>
        <begin position="226"/>
        <end position="267"/>
    </location>
</feature>
<comment type="function">
    <text evidence="4">Involved in pre-mRNA splicing as component of the spliceosome. Component of the PRP19-CDC5L complex that forms an integral part of the spliceosome and is required for activating pre-mRNA splicing. As a component of the minor spliceosome, involved in the splicing of U12-type introns in pre-mRNAs.</text>
</comment>
<dbReference type="InterPro" id="IPR019775">
    <property type="entry name" value="WD40_repeat_CS"/>
</dbReference>
<sequence>MSADVQSVPNTSEETNADKNADDGEGGIQQPDQMQKTLLNLVFRSMKRTHDMFSNDYTTFPELAEKELNFIRSLKKRCEYSSVIRHVEEAKKRREQELLKLPTKQPSAGIGSVMNSSDRPMAITDGTGKPVQTSSQQGQVLTSLPVGSSGGKSEDNTTRSLLPLRAPMMVKPKWHAPWKLYRVISGHTGWVRAVDVEPQNQWFASGGGDRIIKIWELATGKLRLSLTGHISAVRAVKVSERHPFLFSGGEDKQVKCWDLEYNKVIRHYHGHLSAVQALSIHPTLDVLFSCSRDSTTRVWDMRTKAQVHCLSGHTNTVSDVVSQAADPQVVTASHDATVRLWDLAAGKSICTLTHHKKSVRSLVLHPRLFMFASASPDNIKQWKFPNGEFMQSNFRIFLVIMPSLTHWFVMRMVSSYPVEITDLCVSGTGDQVSVSRQKIQTKAQPGSIDSEAGIYALCYDRTGLRLITAEADKTIKMYKEDDEATEESHPIVWRPEIVKKKAY</sequence>
<reference evidence="11" key="1">
    <citation type="submission" date="2017-02" db="UniProtKB">
        <authorList>
            <consortium name="WormBaseParasite"/>
        </authorList>
    </citation>
    <scope>IDENTIFICATION</scope>
</reference>
<dbReference type="InterPro" id="IPR001680">
    <property type="entry name" value="WD40_rpt"/>
</dbReference>
<comment type="subunit">
    <text evidence="5">Identified in the spliceosome C complex. Component of the PRP19-CDC5L splicing complex composed of a core complex comprising a homotetramer of PRPF19, CDC5L, PLRG1 and BCAS2, and at least three less stably associated proteins CTNNBL1, CWC15 and HSPA8. Interacts (via its WD40 repeat domain) directly with CDC5L (via its C-terminal); the interaction is required for mRNA splicing but not for spliceosome assembly. Component of the minor spliceosome, which splices U12-type introns. Within this complex, interacts with CRIPT. Also interacts directly in the complex with BCAS2 and PRPF19. Interacts with USB1.</text>
</comment>
<gene>
    <name evidence="9" type="ORF">HPLM_LOCUS15552</name>
</gene>
<feature type="region of interest" description="Disordered" evidence="8">
    <location>
        <begin position="127"/>
        <end position="159"/>
    </location>
</feature>
<comment type="similarity">
    <text evidence="3">Belongs to the WD repeat PRL1/PRL2 family.</text>
</comment>
<dbReference type="PROSITE" id="PS00678">
    <property type="entry name" value="WD_REPEATS_1"/>
    <property type="match status" value="2"/>
</dbReference>
<dbReference type="InterPro" id="IPR015943">
    <property type="entry name" value="WD40/YVTN_repeat-like_dom_sf"/>
</dbReference>
<dbReference type="InterPro" id="IPR020472">
    <property type="entry name" value="WD40_PAC1"/>
</dbReference>
<feature type="compositionally biased region" description="Polar residues" evidence="8">
    <location>
        <begin position="1"/>
        <end position="14"/>
    </location>
</feature>
<organism evidence="11">
    <name type="scientific">Haemonchus placei</name>
    <name type="common">Barber's pole worm</name>
    <dbReference type="NCBI Taxonomy" id="6290"/>
    <lineage>
        <taxon>Eukaryota</taxon>
        <taxon>Metazoa</taxon>
        <taxon>Ecdysozoa</taxon>
        <taxon>Nematoda</taxon>
        <taxon>Chromadorea</taxon>
        <taxon>Rhabditida</taxon>
        <taxon>Rhabditina</taxon>
        <taxon>Rhabditomorpha</taxon>
        <taxon>Strongyloidea</taxon>
        <taxon>Trichostrongylidae</taxon>
        <taxon>Haemonchus</taxon>
    </lineage>
</organism>
<feature type="repeat" description="WD" evidence="7">
    <location>
        <begin position="310"/>
        <end position="351"/>
    </location>
</feature>
<feature type="repeat" description="WD" evidence="7">
    <location>
        <begin position="268"/>
        <end position="309"/>
    </location>
</feature>
<feature type="region of interest" description="Disordered" evidence="8">
    <location>
        <begin position="1"/>
        <end position="32"/>
    </location>
</feature>
<evidence type="ECO:0000313" key="10">
    <source>
        <dbReference type="Proteomes" id="UP000268014"/>
    </source>
</evidence>
<dbReference type="OMA" id="FAMCFDQ"/>
<evidence type="ECO:0000256" key="2">
    <source>
        <dbReference type="ARBA" id="ARBA00022737"/>
    </source>
</evidence>
<evidence type="ECO:0000256" key="4">
    <source>
        <dbReference type="ARBA" id="ARBA00046238"/>
    </source>
</evidence>
<accession>A0A0N4WV47</accession>
<evidence type="ECO:0000256" key="3">
    <source>
        <dbReference type="ARBA" id="ARBA00025726"/>
    </source>
</evidence>
<dbReference type="GO" id="GO:0000974">
    <property type="term" value="C:Prp19 complex"/>
    <property type="evidence" value="ECO:0007669"/>
    <property type="project" value="TreeGrafter"/>
</dbReference>
<feature type="repeat" description="WD" evidence="7">
    <location>
        <begin position="184"/>
        <end position="225"/>
    </location>
</feature>
<dbReference type="WBParaSite" id="HPLM_0001556001-mRNA-1">
    <property type="protein sequence ID" value="HPLM_0001556001-mRNA-1"/>
    <property type="gene ID" value="HPLM_0001556001"/>
</dbReference>
<dbReference type="SUPFAM" id="SSF50978">
    <property type="entry name" value="WD40 repeat-like"/>
    <property type="match status" value="1"/>
</dbReference>
<reference evidence="9 10" key="2">
    <citation type="submission" date="2018-11" db="EMBL/GenBank/DDBJ databases">
        <authorList>
            <consortium name="Pathogen Informatics"/>
        </authorList>
    </citation>
    <scope>NUCLEOTIDE SEQUENCE [LARGE SCALE GENOMIC DNA]</scope>
    <source>
        <strain evidence="9 10">MHpl1</strain>
    </source>
</reference>
<dbReference type="EMBL" id="UZAF01019026">
    <property type="protein sequence ID" value="VDO57013.1"/>
    <property type="molecule type" value="Genomic_DNA"/>
</dbReference>
<dbReference type="GO" id="GO:0071011">
    <property type="term" value="C:precatalytic spliceosome"/>
    <property type="evidence" value="ECO:0007669"/>
    <property type="project" value="TreeGrafter"/>
</dbReference>
<dbReference type="AlphaFoldDB" id="A0A0N4WV47"/>
<dbReference type="PANTHER" id="PTHR19923">
    <property type="entry name" value="WD40 REPEAT PROTEINPRL1/PRL2-RELATED"/>
    <property type="match status" value="1"/>
</dbReference>
<evidence type="ECO:0000256" key="7">
    <source>
        <dbReference type="PROSITE-ProRule" id="PRU00221"/>
    </source>
</evidence>
<evidence type="ECO:0000256" key="5">
    <source>
        <dbReference type="ARBA" id="ARBA00062641"/>
    </source>
</evidence>
<evidence type="ECO:0000313" key="9">
    <source>
        <dbReference type="EMBL" id="VDO57013.1"/>
    </source>
</evidence>
<proteinExistence type="inferred from homology"/>
<dbReference type="GO" id="GO:0071013">
    <property type="term" value="C:catalytic step 2 spliceosome"/>
    <property type="evidence" value="ECO:0007669"/>
    <property type="project" value="TreeGrafter"/>
</dbReference>
<protein>
    <recommendedName>
        <fullName evidence="6">Pleiotropic regulator 1</fullName>
    </recommendedName>
</protein>